<dbReference type="Pfam" id="PF08305">
    <property type="entry name" value="NPCBM"/>
    <property type="match status" value="1"/>
</dbReference>
<comment type="catalytic activity">
    <reaction evidence="5">
        <text>Hydrolysis of terminal, non-reducing alpha-D-galactose residues in alpha-D-galactosides, including galactose oligosaccharides, galactomannans and galactolipids.</text>
        <dbReference type="EC" id="3.2.1.22"/>
    </reaction>
</comment>
<keyword evidence="8" id="KW-1185">Reference proteome</keyword>
<dbReference type="Pfam" id="PF16499">
    <property type="entry name" value="Melibiase_2"/>
    <property type="match status" value="1"/>
</dbReference>
<protein>
    <recommendedName>
        <fullName evidence="5">Alpha-galactosidase</fullName>
        <ecNumber evidence="5">3.2.1.22</ecNumber>
    </recommendedName>
    <alternativeName>
        <fullName evidence="5">Melibiase</fullName>
    </alternativeName>
</protein>
<evidence type="ECO:0000256" key="2">
    <source>
        <dbReference type="ARBA" id="ARBA00022729"/>
    </source>
</evidence>
<dbReference type="CDD" id="cd14792">
    <property type="entry name" value="GH27"/>
    <property type="match status" value="1"/>
</dbReference>
<evidence type="ECO:0000259" key="6">
    <source>
        <dbReference type="SMART" id="SM00776"/>
    </source>
</evidence>
<dbReference type="Pfam" id="PF17801">
    <property type="entry name" value="Melibiase_C"/>
    <property type="match status" value="1"/>
</dbReference>
<dbReference type="SUPFAM" id="SSF51011">
    <property type="entry name" value="Glycosyl hydrolase domain"/>
    <property type="match status" value="1"/>
</dbReference>
<dbReference type="InterPro" id="IPR013783">
    <property type="entry name" value="Ig-like_fold"/>
</dbReference>
<dbReference type="EC" id="3.2.1.22" evidence="5"/>
<dbReference type="InterPro" id="IPR013785">
    <property type="entry name" value="Aldolase_TIM"/>
</dbReference>
<gene>
    <name evidence="7" type="ORF">LZC95_30295</name>
</gene>
<dbReference type="InterPro" id="IPR041233">
    <property type="entry name" value="Melibiase_C"/>
</dbReference>
<proteinExistence type="inferred from homology"/>
<keyword evidence="3 5" id="KW-0378">Hydrolase</keyword>
<dbReference type="RefSeq" id="WP_394841350.1">
    <property type="nucleotide sequence ID" value="NZ_CP089982.1"/>
</dbReference>
<dbReference type="Gene3D" id="2.60.40.10">
    <property type="entry name" value="Immunoglobulins"/>
    <property type="match status" value="1"/>
</dbReference>
<dbReference type="Pfam" id="PF10633">
    <property type="entry name" value="NPCBM_assoc"/>
    <property type="match status" value="1"/>
</dbReference>
<dbReference type="InterPro" id="IPR000111">
    <property type="entry name" value="Glyco_hydro_27/36_CS"/>
</dbReference>
<dbReference type="InterPro" id="IPR002241">
    <property type="entry name" value="Glyco_hydro_27"/>
</dbReference>
<reference evidence="7 8" key="1">
    <citation type="submission" date="2021-12" db="EMBL/GenBank/DDBJ databases">
        <title>Discovery of the Pendulisporaceae a myxobacterial family with distinct sporulation behavior and unique specialized metabolism.</title>
        <authorList>
            <person name="Garcia R."/>
            <person name="Popoff A."/>
            <person name="Bader C.D."/>
            <person name="Loehr J."/>
            <person name="Walesch S."/>
            <person name="Walt C."/>
            <person name="Boldt J."/>
            <person name="Bunk B."/>
            <person name="Haeckl F.J.F.P.J."/>
            <person name="Gunesch A.P."/>
            <person name="Birkelbach J."/>
            <person name="Nuebel U."/>
            <person name="Pietschmann T."/>
            <person name="Bach T."/>
            <person name="Mueller R."/>
        </authorList>
    </citation>
    <scope>NUCLEOTIDE SEQUENCE [LARGE SCALE GENOMIC DNA]</scope>
    <source>
        <strain evidence="7 8">MSr12523</strain>
    </source>
</reference>
<dbReference type="SMART" id="SM00776">
    <property type="entry name" value="NPCBM"/>
    <property type="match status" value="1"/>
</dbReference>
<sequence>MSVRTQLVVIATALPCVLGAVDVAVSRDAAAAPRAENGLARTPQMGFNNWNATHCRADFNEAMVKGIADLFVSEGLKDAGYQYVNLDDCWALPNRDATGNLVPDPVRFPNGIKAVADYVHSKGLKFGIYSSAGTKTCDRNGFPGGLGHEQQDANLWASWGVDYLKYDNCNNQGVDAIQRYTTMGNALKATGRPILYSLCEWGENKPWTWAKDIGNSWRTTGDITDRYSSMLGIFKQNVVLDAYAGPGHWNDPDMLEVGNGGMTDTEYRSHFALWAIMAAPLLVGSDLRTATPATLEILTNKDIIAVDQDALGIQGKEIRQAGGMHVIVKPLSNGDRAVALFNETDTPATISTSASEIGLDHEVAYKIRDLWSHTTKETAGAITASVPAHGTAIFRVGRDSHWAQYPPAVDLGIAVPATSPGLPLLVAPGSRATVTTTATNDGFVPAVLPQVALTGPAGWSVQAQSASRDGVILRDQAFATTWSVTVPSNAAPGNYSLDATVSYFPGQPRATVVKNHIDVTVPALLPRGTSYLGDDPWLRADNGWGPVERNSSVGEDHAGDGHPISINGVTYAKGIGAHAQSAVVYYLGGTCSKVRALVGLDDEKTGAGSVSFEIWADGTKVADSGLIVRGNPTKTLEADVSRATVLRLVVTDGGDGITNDHADWADAQVVCP</sequence>
<accession>A0ABZ2JWL0</accession>
<dbReference type="InterPro" id="IPR008979">
    <property type="entry name" value="Galactose-bd-like_sf"/>
</dbReference>
<dbReference type="PRINTS" id="PR00740">
    <property type="entry name" value="GLHYDRLASE27"/>
</dbReference>
<dbReference type="PANTHER" id="PTHR11452:SF75">
    <property type="entry name" value="ALPHA-GALACTOSIDASE MEL1"/>
    <property type="match status" value="1"/>
</dbReference>
<name>A0ABZ2JWL0_9BACT</name>
<keyword evidence="4 5" id="KW-0326">Glycosidase</keyword>
<comment type="similarity">
    <text evidence="1 5">Belongs to the glycosyl hydrolase 27 family.</text>
</comment>
<evidence type="ECO:0000256" key="1">
    <source>
        <dbReference type="ARBA" id="ARBA00009743"/>
    </source>
</evidence>
<dbReference type="Proteomes" id="UP001379533">
    <property type="component" value="Chromosome"/>
</dbReference>
<dbReference type="SUPFAM" id="SSF51445">
    <property type="entry name" value="(Trans)glycosidases"/>
    <property type="match status" value="1"/>
</dbReference>
<dbReference type="InterPro" id="IPR013222">
    <property type="entry name" value="Glyco_hyd_98_carb-bd"/>
</dbReference>
<dbReference type="PANTHER" id="PTHR11452">
    <property type="entry name" value="ALPHA-GALACTOSIDASE/ALPHA-N-ACETYLGALACTOSAMINIDASE"/>
    <property type="match status" value="1"/>
</dbReference>
<keyword evidence="5" id="KW-1015">Disulfide bond</keyword>
<dbReference type="InterPro" id="IPR017853">
    <property type="entry name" value="GH"/>
</dbReference>
<dbReference type="InterPro" id="IPR018905">
    <property type="entry name" value="A-galactase_NEW3"/>
</dbReference>
<dbReference type="InterPro" id="IPR013780">
    <property type="entry name" value="Glyco_hydro_b"/>
</dbReference>
<dbReference type="EMBL" id="CP089982">
    <property type="protein sequence ID" value="WXA90732.1"/>
    <property type="molecule type" value="Genomic_DNA"/>
</dbReference>
<feature type="domain" description="Glycosyl hydrolase family 98 putative carbohydrate-binding module" evidence="6">
    <location>
        <begin position="526"/>
        <end position="671"/>
    </location>
</feature>
<evidence type="ECO:0000256" key="4">
    <source>
        <dbReference type="ARBA" id="ARBA00023295"/>
    </source>
</evidence>
<evidence type="ECO:0000256" key="3">
    <source>
        <dbReference type="ARBA" id="ARBA00022801"/>
    </source>
</evidence>
<dbReference type="Gene3D" id="2.60.120.1060">
    <property type="entry name" value="NPCBM/NEW2 domain"/>
    <property type="match status" value="1"/>
</dbReference>
<evidence type="ECO:0000313" key="8">
    <source>
        <dbReference type="Proteomes" id="UP001379533"/>
    </source>
</evidence>
<dbReference type="Gene3D" id="2.60.40.1180">
    <property type="entry name" value="Golgi alpha-mannosidase II"/>
    <property type="match status" value="1"/>
</dbReference>
<evidence type="ECO:0000313" key="7">
    <source>
        <dbReference type="EMBL" id="WXA90732.1"/>
    </source>
</evidence>
<dbReference type="Gene3D" id="3.20.20.70">
    <property type="entry name" value="Aldolase class I"/>
    <property type="match status" value="1"/>
</dbReference>
<dbReference type="SUPFAM" id="SSF49785">
    <property type="entry name" value="Galactose-binding domain-like"/>
    <property type="match status" value="1"/>
</dbReference>
<keyword evidence="2" id="KW-0732">Signal</keyword>
<dbReference type="PROSITE" id="PS00512">
    <property type="entry name" value="ALPHA_GALACTOSIDASE"/>
    <property type="match status" value="1"/>
</dbReference>
<organism evidence="7 8">
    <name type="scientific">Pendulispora brunnea</name>
    <dbReference type="NCBI Taxonomy" id="2905690"/>
    <lineage>
        <taxon>Bacteria</taxon>
        <taxon>Pseudomonadati</taxon>
        <taxon>Myxococcota</taxon>
        <taxon>Myxococcia</taxon>
        <taxon>Myxococcales</taxon>
        <taxon>Sorangiineae</taxon>
        <taxon>Pendulisporaceae</taxon>
        <taxon>Pendulispora</taxon>
    </lineage>
</organism>
<dbReference type="InterPro" id="IPR038637">
    <property type="entry name" value="NPCBM_sf"/>
</dbReference>
<evidence type="ECO:0000256" key="5">
    <source>
        <dbReference type="RuleBase" id="RU361168"/>
    </source>
</evidence>